<evidence type="ECO:0000313" key="8">
    <source>
        <dbReference type="Proteomes" id="UP000184096"/>
    </source>
</evidence>
<dbReference type="RefSeq" id="WP_072816848.1">
    <property type="nucleotide sequence ID" value="NZ_LT670849.1"/>
</dbReference>
<dbReference type="InterPro" id="IPR013785">
    <property type="entry name" value="Aldolase_TIM"/>
</dbReference>
<dbReference type="InterPro" id="IPR007197">
    <property type="entry name" value="rSAM"/>
</dbReference>
<dbReference type="AlphaFoldDB" id="A0A1M7T695"/>
<keyword evidence="5" id="KW-0411">Iron-sulfur</keyword>
<keyword evidence="2" id="KW-0949">S-adenosyl-L-methionine</keyword>
<dbReference type="Proteomes" id="UP000184096">
    <property type="component" value="Chromosome I"/>
</dbReference>
<accession>A0A1M7T695</accession>
<proteinExistence type="predicted"/>
<dbReference type="EMBL" id="LT670849">
    <property type="protein sequence ID" value="SHN66208.1"/>
    <property type="molecule type" value="Genomic_DNA"/>
</dbReference>
<evidence type="ECO:0000256" key="4">
    <source>
        <dbReference type="ARBA" id="ARBA00023004"/>
    </source>
</evidence>
<keyword evidence="3" id="KW-0479">Metal-binding</keyword>
<keyword evidence="4" id="KW-0408">Iron</keyword>
<evidence type="ECO:0000313" key="7">
    <source>
        <dbReference type="EMBL" id="SHN66208.1"/>
    </source>
</evidence>
<evidence type="ECO:0000256" key="2">
    <source>
        <dbReference type="ARBA" id="ARBA00022691"/>
    </source>
</evidence>
<dbReference type="Pfam" id="PF04055">
    <property type="entry name" value="Radical_SAM"/>
    <property type="match status" value="1"/>
</dbReference>
<dbReference type="GO" id="GO:0003824">
    <property type="term" value="F:catalytic activity"/>
    <property type="evidence" value="ECO:0007669"/>
    <property type="project" value="InterPro"/>
</dbReference>
<dbReference type="GO" id="GO:0051536">
    <property type="term" value="F:iron-sulfur cluster binding"/>
    <property type="evidence" value="ECO:0007669"/>
    <property type="project" value="UniProtKB-KW"/>
</dbReference>
<dbReference type="GO" id="GO:0046872">
    <property type="term" value="F:metal ion binding"/>
    <property type="evidence" value="ECO:0007669"/>
    <property type="project" value="UniProtKB-KW"/>
</dbReference>
<sequence length="399" mass="44332">MTLPLFGVAKSCAGFADDMPRTVVRLRSPEAAEPFGDYDFALVKSTDDISQSLKNGRRSIFVIGDSADISTPVASRFDRTISLPTNFDYLGPGDILGFHIPTKKFRTLFRENSRHNSFLVTERCNNYCLMCSQPPKDIDDRWILDEIKKSLPLVPKTTRTLTFTGGEPLSDWVDFIKILKDCRNLLPDTAIQVLTNGRAFANSEIVDAWKAIAHPSLIAAIPVYAAVDYLHDYVVQANGAFDETILGILKLKDRGQRVEVRVVLHAHTAPSIAETSRWIARNLPFVDHVALMGMENTGFALANEKSLWIDPIDYRESLAEGVQTLSATGMNVSIYNLPLCVIEPIIWPHAVQSISDWKNGYVEECEKCAQKSNCSGLFTSGRPRQSRGISAILNRQPAA</sequence>
<dbReference type="SFLD" id="SFLDS00029">
    <property type="entry name" value="Radical_SAM"/>
    <property type="match status" value="1"/>
</dbReference>
<dbReference type="InterPro" id="IPR024032">
    <property type="entry name" value="rSAM_paired_HxsC"/>
</dbReference>
<feature type="domain" description="Radical SAM core" evidence="6">
    <location>
        <begin position="110"/>
        <end position="335"/>
    </location>
</feature>
<evidence type="ECO:0000256" key="1">
    <source>
        <dbReference type="ARBA" id="ARBA00001966"/>
    </source>
</evidence>
<dbReference type="PROSITE" id="PS51918">
    <property type="entry name" value="RADICAL_SAM"/>
    <property type="match status" value="1"/>
</dbReference>
<dbReference type="Gene3D" id="3.20.20.70">
    <property type="entry name" value="Aldolase class I"/>
    <property type="match status" value="1"/>
</dbReference>
<dbReference type="NCBIfam" id="TIGR03977">
    <property type="entry name" value="rSAM_pair_HxsC"/>
    <property type="match status" value="1"/>
</dbReference>
<dbReference type="PANTHER" id="PTHR11228:SF7">
    <property type="entry name" value="PQQA PEPTIDE CYCLASE"/>
    <property type="match status" value="1"/>
</dbReference>
<evidence type="ECO:0000256" key="3">
    <source>
        <dbReference type="ARBA" id="ARBA00022723"/>
    </source>
</evidence>
<dbReference type="CDD" id="cd01335">
    <property type="entry name" value="Radical_SAM"/>
    <property type="match status" value="1"/>
</dbReference>
<organism evidence="7 8">
    <name type="scientific">Bradyrhizobium erythrophlei</name>
    <dbReference type="NCBI Taxonomy" id="1437360"/>
    <lineage>
        <taxon>Bacteria</taxon>
        <taxon>Pseudomonadati</taxon>
        <taxon>Pseudomonadota</taxon>
        <taxon>Alphaproteobacteria</taxon>
        <taxon>Hyphomicrobiales</taxon>
        <taxon>Nitrobacteraceae</taxon>
        <taxon>Bradyrhizobium</taxon>
    </lineage>
</organism>
<evidence type="ECO:0000259" key="6">
    <source>
        <dbReference type="PROSITE" id="PS51918"/>
    </source>
</evidence>
<protein>
    <submittedName>
        <fullName evidence="7">His-Xaa-Ser system radical SAM maturase HxsC</fullName>
    </submittedName>
</protein>
<dbReference type="PANTHER" id="PTHR11228">
    <property type="entry name" value="RADICAL SAM DOMAIN PROTEIN"/>
    <property type="match status" value="1"/>
</dbReference>
<dbReference type="InterPro" id="IPR050377">
    <property type="entry name" value="Radical_SAM_PqqE_MftC-like"/>
</dbReference>
<comment type="cofactor">
    <cofactor evidence="1">
        <name>[4Fe-4S] cluster</name>
        <dbReference type="ChEBI" id="CHEBI:49883"/>
    </cofactor>
</comment>
<keyword evidence="8" id="KW-1185">Reference proteome</keyword>
<dbReference type="SFLD" id="SFLDG01103">
    <property type="entry name" value="Uncharacterised_Radical_SAM_Su"/>
    <property type="match status" value="1"/>
</dbReference>
<name>A0A1M7T695_9BRAD</name>
<evidence type="ECO:0000256" key="5">
    <source>
        <dbReference type="ARBA" id="ARBA00023014"/>
    </source>
</evidence>
<dbReference type="InterPro" id="IPR058240">
    <property type="entry name" value="rSAM_sf"/>
</dbReference>
<reference evidence="8" key="1">
    <citation type="submission" date="2016-11" db="EMBL/GenBank/DDBJ databases">
        <authorList>
            <person name="Varghese N."/>
            <person name="Submissions S."/>
        </authorList>
    </citation>
    <scope>NUCLEOTIDE SEQUENCE [LARGE SCALE GENOMIC DNA]</scope>
    <source>
        <strain evidence="8">GAS401</strain>
    </source>
</reference>
<dbReference type="SUPFAM" id="SSF102114">
    <property type="entry name" value="Radical SAM enzymes"/>
    <property type="match status" value="1"/>
</dbReference>
<gene>
    <name evidence="7" type="ORF">SAMN05444170_0872</name>
</gene>
<dbReference type="OrthoDB" id="4501241at2"/>